<sequence>MWNVMNLQRLEAKDENKSGFRSGCHDSQISAKCCDSQISVAS</sequence>
<accession>A0AAE3XJR6</accession>
<comment type="caution">
    <text evidence="1">The sequence shown here is derived from an EMBL/GenBank/DDBJ whole genome shotgun (WGS) entry which is preliminary data.</text>
</comment>
<gene>
    <name evidence="1" type="ORF">HNQ88_000350</name>
</gene>
<name>A0AAE3XJR6_9BACT</name>
<evidence type="ECO:0000313" key="1">
    <source>
        <dbReference type="EMBL" id="MDR6237374.1"/>
    </source>
</evidence>
<dbReference type="EMBL" id="JAVDQD010000001">
    <property type="protein sequence ID" value="MDR6237374.1"/>
    <property type="molecule type" value="Genomic_DNA"/>
</dbReference>
<protein>
    <submittedName>
        <fullName evidence="1">Uncharacterized protein</fullName>
    </submittedName>
</protein>
<dbReference type="RefSeq" id="WP_309936834.1">
    <property type="nucleotide sequence ID" value="NZ_AP025305.1"/>
</dbReference>
<organism evidence="1 2">
    <name type="scientific">Aureibacter tunicatorum</name>
    <dbReference type="NCBI Taxonomy" id="866807"/>
    <lineage>
        <taxon>Bacteria</taxon>
        <taxon>Pseudomonadati</taxon>
        <taxon>Bacteroidota</taxon>
        <taxon>Cytophagia</taxon>
        <taxon>Cytophagales</taxon>
        <taxon>Persicobacteraceae</taxon>
        <taxon>Aureibacter</taxon>
    </lineage>
</organism>
<dbReference type="Pfam" id="PF19402">
    <property type="entry name" value="RamS"/>
    <property type="match status" value="1"/>
</dbReference>
<dbReference type="InterPro" id="IPR045825">
    <property type="entry name" value="RamS"/>
</dbReference>
<dbReference type="AlphaFoldDB" id="A0AAE3XJR6"/>
<proteinExistence type="predicted"/>
<dbReference type="Proteomes" id="UP001185092">
    <property type="component" value="Unassembled WGS sequence"/>
</dbReference>
<reference evidence="1" key="1">
    <citation type="submission" date="2023-07" db="EMBL/GenBank/DDBJ databases">
        <title>Genomic Encyclopedia of Type Strains, Phase IV (KMG-IV): sequencing the most valuable type-strain genomes for metagenomic binning, comparative biology and taxonomic classification.</title>
        <authorList>
            <person name="Goeker M."/>
        </authorList>
    </citation>
    <scope>NUCLEOTIDE SEQUENCE</scope>
    <source>
        <strain evidence="1">DSM 26174</strain>
    </source>
</reference>
<keyword evidence="2" id="KW-1185">Reference proteome</keyword>
<evidence type="ECO:0000313" key="2">
    <source>
        <dbReference type="Proteomes" id="UP001185092"/>
    </source>
</evidence>